<comment type="similarity">
    <text evidence="4">Belongs to the DMBT1 family.</text>
</comment>
<evidence type="ECO:0000256" key="2">
    <source>
        <dbReference type="ARBA" id="ARBA00004398"/>
    </source>
</evidence>
<feature type="domain" description="ZP" evidence="30">
    <location>
        <begin position="2970"/>
        <end position="3214"/>
    </location>
</feature>
<name>A0A6J3D6T6_AYTFU</name>
<keyword evidence="31" id="KW-1185">Reference proteome</keyword>
<feature type="disulfide bond" evidence="24">
    <location>
        <begin position="1021"/>
        <end position="1085"/>
    </location>
</feature>
<keyword evidence="17" id="KW-0968">Cytoplasmic vesicle</keyword>
<feature type="transmembrane region" description="Helical" evidence="26">
    <location>
        <begin position="3260"/>
        <end position="3283"/>
    </location>
</feature>
<dbReference type="CDD" id="cd00041">
    <property type="entry name" value="CUB"/>
    <property type="match status" value="2"/>
</dbReference>
<feature type="domain" description="SRCR" evidence="29">
    <location>
        <begin position="1473"/>
        <end position="1573"/>
    </location>
</feature>
<feature type="disulfide bond" evidence="24">
    <location>
        <begin position="753"/>
        <end position="817"/>
    </location>
</feature>
<dbReference type="InterPro" id="IPR036772">
    <property type="entry name" value="SRCR-like_dom_sf"/>
</dbReference>
<reference evidence="32" key="1">
    <citation type="submission" date="2025-08" db="UniProtKB">
        <authorList>
            <consortium name="RefSeq"/>
        </authorList>
    </citation>
    <scope>IDENTIFICATION</scope>
    <source>
        <tissue evidence="32">Lung</tissue>
    </source>
</reference>
<feature type="disulfide bond" evidence="24">
    <location>
        <begin position="2258"/>
        <end position="2319"/>
    </location>
</feature>
<keyword evidence="7" id="KW-0964">Secreted</keyword>
<feature type="disulfide bond" evidence="24">
    <location>
        <begin position="548"/>
        <end position="558"/>
    </location>
</feature>
<evidence type="ECO:0000256" key="15">
    <source>
        <dbReference type="ARBA" id="ARBA00023170"/>
    </source>
</evidence>
<feature type="disulfide bond" evidence="24">
    <location>
        <begin position="504"/>
        <end position="568"/>
    </location>
</feature>
<feature type="domain" description="SRCR" evidence="29">
    <location>
        <begin position="996"/>
        <end position="1096"/>
    </location>
</feature>
<feature type="domain" description="SRCR" evidence="29">
    <location>
        <begin position="267"/>
        <end position="367"/>
    </location>
</feature>
<dbReference type="FunFam" id="3.10.250.10:FF:000003">
    <property type="entry name" value="Deleted in malignant brain tumors 1"/>
    <property type="match status" value="10"/>
</dbReference>
<feature type="domain" description="SRCR" evidence="29">
    <location>
        <begin position="728"/>
        <end position="828"/>
    </location>
</feature>
<feature type="disulfide bond" evidence="24">
    <location>
        <begin position="1542"/>
        <end position="1552"/>
    </location>
</feature>
<dbReference type="PROSITE" id="PS51034">
    <property type="entry name" value="ZP_2"/>
    <property type="match status" value="2"/>
</dbReference>
<dbReference type="Gene3D" id="2.60.40.4100">
    <property type="entry name" value="Zona pellucida, ZP-C domain"/>
    <property type="match status" value="2"/>
</dbReference>
<dbReference type="InterPro" id="IPR035914">
    <property type="entry name" value="Sperma_CUB_dom_sf"/>
</dbReference>
<feature type="chain" id="PRO_5026782116" description="Scavenger receptor cysteine-rich domain-containing protein DMBT1" evidence="27">
    <location>
        <begin position="22"/>
        <end position="3298"/>
    </location>
</feature>
<feature type="domain" description="ZP" evidence="30">
    <location>
        <begin position="2536"/>
        <end position="2809"/>
    </location>
</feature>
<evidence type="ECO:0000256" key="22">
    <source>
        <dbReference type="ARBA" id="ARBA00064153"/>
    </source>
</evidence>
<dbReference type="PROSITE" id="PS50287">
    <property type="entry name" value="SRCR_2"/>
    <property type="match status" value="22"/>
</dbReference>
<dbReference type="InterPro" id="IPR001507">
    <property type="entry name" value="ZP_dom"/>
</dbReference>
<feature type="disulfide bond" evidence="24">
    <location>
        <begin position="766"/>
        <end position="827"/>
    </location>
</feature>
<feature type="disulfide bond" evidence="24">
    <location>
        <begin position="1964"/>
        <end position="1974"/>
    </location>
</feature>
<feature type="disulfide bond" evidence="24">
    <location>
        <begin position="1257"/>
        <end position="1318"/>
    </location>
</feature>
<dbReference type="SUPFAM" id="SSF56487">
    <property type="entry name" value="SRCR-like"/>
    <property type="match status" value="22"/>
</dbReference>
<dbReference type="InterPro" id="IPR055355">
    <property type="entry name" value="ZP-C"/>
</dbReference>
<feature type="domain" description="SRCR" evidence="29">
    <location>
        <begin position="135"/>
        <end position="233"/>
    </location>
</feature>
<feature type="domain" description="SRCR" evidence="29">
    <location>
        <begin position="25"/>
        <end position="123"/>
    </location>
</feature>
<feature type="disulfide bond" evidence="24">
    <location>
        <begin position="1816"/>
        <end position="1880"/>
    </location>
</feature>
<keyword evidence="6" id="KW-0217">Developmental protein</keyword>
<feature type="disulfide bond" evidence="24">
    <location>
        <begin position="2470"/>
        <end position="2531"/>
    </location>
</feature>
<evidence type="ECO:0000256" key="8">
    <source>
        <dbReference type="ARBA" id="ARBA00022692"/>
    </source>
</evidence>
<feature type="disulfide bond" evidence="24">
    <location>
        <begin position="1920"/>
        <end position="1984"/>
    </location>
</feature>
<feature type="disulfide bond" evidence="24">
    <location>
        <begin position="1065"/>
        <end position="1075"/>
    </location>
</feature>
<evidence type="ECO:0000256" key="16">
    <source>
        <dbReference type="ARBA" id="ARBA00023180"/>
    </source>
</evidence>
<feature type="domain" description="SRCR" evidence="29">
    <location>
        <begin position="2114"/>
        <end position="2214"/>
    </location>
</feature>
<feature type="domain" description="SRCR" evidence="29">
    <location>
        <begin position="2002"/>
        <end position="2102"/>
    </location>
</feature>
<dbReference type="GO" id="GO:0016020">
    <property type="term" value="C:membrane"/>
    <property type="evidence" value="ECO:0007669"/>
    <property type="project" value="UniProtKB-SubCell"/>
</dbReference>
<dbReference type="PROSITE" id="PS00420">
    <property type="entry name" value="SRCR_1"/>
    <property type="match status" value="10"/>
</dbReference>
<feature type="disulfide bond" evidence="24">
    <location>
        <begin position="1615"/>
        <end position="1676"/>
    </location>
</feature>
<feature type="disulfide bond" evidence="24">
    <location>
        <begin position="517"/>
        <end position="578"/>
    </location>
</feature>
<dbReference type="InParanoid" id="A0A6J3D6T6"/>
<dbReference type="Pfam" id="PF00431">
    <property type="entry name" value="CUB"/>
    <property type="match status" value="2"/>
</dbReference>
<dbReference type="PROSITE" id="PS01180">
    <property type="entry name" value="CUB"/>
    <property type="match status" value="2"/>
</dbReference>
<feature type="domain" description="SRCR" evidence="29">
    <location>
        <begin position="2432"/>
        <end position="2532"/>
    </location>
</feature>
<feature type="disulfide bond" evidence="24">
    <location>
        <begin position="336"/>
        <end position="346"/>
    </location>
</feature>
<dbReference type="Gene3D" id="2.60.120.290">
    <property type="entry name" value="Spermadhesin, CUB domain"/>
    <property type="match status" value="2"/>
</dbReference>
<feature type="disulfide bond" evidence="24">
    <location>
        <begin position="443"/>
        <end position="453"/>
    </location>
</feature>
<evidence type="ECO:0000256" key="14">
    <source>
        <dbReference type="ARBA" id="ARBA00023157"/>
    </source>
</evidence>
<keyword evidence="9 27" id="KW-0732">Signal</keyword>
<feature type="domain" description="SRCR" evidence="29">
    <location>
        <begin position="1219"/>
        <end position="1319"/>
    </location>
</feature>
<feature type="disulfide bond" evidence="24">
    <location>
        <begin position="1126"/>
        <end position="1190"/>
    </location>
</feature>
<comment type="caution">
    <text evidence="24">Lacks conserved residue(s) required for the propagation of feature annotation.</text>
</comment>
<comment type="subcellular location">
    <subcellularLocation>
        <location evidence="2">Cytoplasmic vesicle</location>
        <location evidence="2">Secretory vesicle</location>
    </subcellularLocation>
    <subcellularLocation>
        <location evidence="1">Membrane</location>
        <topology evidence="1">Single-pass membrane protein</topology>
    </subcellularLocation>
    <subcellularLocation>
        <location evidence="3">Secreted</location>
    </subcellularLocation>
</comment>
<keyword evidence="5" id="KW-0813">Transport</keyword>
<dbReference type="Proteomes" id="UP000504639">
    <property type="component" value="Chromosome 7"/>
</dbReference>
<feature type="disulfide bond" evidence="24">
    <location>
        <begin position="204"/>
        <end position="214"/>
    </location>
</feature>
<dbReference type="PANTHER" id="PTHR19331:SF22">
    <property type="entry name" value="DELETED IN MALIGNANT BRAIN TUMORS 1 PROTEIN"/>
    <property type="match status" value="1"/>
</dbReference>
<evidence type="ECO:0000256" key="1">
    <source>
        <dbReference type="ARBA" id="ARBA00004167"/>
    </source>
</evidence>
<dbReference type="SMART" id="SM00202">
    <property type="entry name" value="SR"/>
    <property type="match status" value="22"/>
</dbReference>
<keyword evidence="11" id="KW-0653">Protein transport</keyword>
<feature type="disulfide bond" evidence="24">
    <location>
        <begin position="2289"/>
        <end position="2299"/>
    </location>
</feature>
<evidence type="ECO:0000256" key="4">
    <source>
        <dbReference type="ARBA" id="ARBA00009931"/>
    </source>
</evidence>
<evidence type="ECO:0000256" key="20">
    <source>
        <dbReference type="ARBA" id="ARBA00047200"/>
    </source>
</evidence>
<evidence type="ECO:0000256" key="10">
    <source>
        <dbReference type="ARBA" id="ARBA00022737"/>
    </source>
</evidence>
<feature type="disulfide bond" evidence="24">
    <location>
        <begin position="2350"/>
        <end position="2414"/>
    </location>
</feature>
<evidence type="ECO:0000256" key="17">
    <source>
        <dbReference type="ARBA" id="ARBA00023329"/>
    </source>
</evidence>
<dbReference type="InterPro" id="IPR000859">
    <property type="entry name" value="CUB_dom"/>
</dbReference>
<dbReference type="FunFam" id="3.10.250.10:FF:000002">
    <property type="entry name" value="Scavenger receptor cysteine-rich type 1 protein M130"/>
    <property type="match status" value="1"/>
</dbReference>
<evidence type="ECO:0000256" key="3">
    <source>
        <dbReference type="ARBA" id="ARBA00004613"/>
    </source>
</evidence>
<dbReference type="Pfam" id="PF00100">
    <property type="entry name" value="Zona_pellucida"/>
    <property type="match status" value="2"/>
</dbReference>
<evidence type="ECO:0000256" key="12">
    <source>
        <dbReference type="ARBA" id="ARBA00022989"/>
    </source>
</evidence>
<feature type="domain" description="SRCR" evidence="29">
    <location>
        <begin position="1101"/>
        <end position="1201"/>
    </location>
</feature>
<feature type="domain" description="SRCR" evidence="29">
    <location>
        <begin position="1681"/>
        <end position="1781"/>
    </location>
</feature>
<dbReference type="FunFam" id="3.10.250.10:FF:000006">
    <property type="entry name" value="neurotrypsin isoform X2"/>
    <property type="match status" value="7"/>
</dbReference>
<feature type="domain" description="SRCR" evidence="29">
    <location>
        <begin position="609"/>
        <end position="681"/>
    </location>
</feature>
<evidence type="ECO:0000256" key="19">
    <source>
        <dbReference type="ARBA" id="ARBA00047197"/>
    </source>
</evidence>
<feature type="disulfide bond" evidence="24">
    <location>
        <begin position="2040"/>
        <end position="2101"/>
    </location>
</feature>
<dbReference type="Gene3D" id="3.10.250.10">
    <property type="entry name" value="SRCR-like domain"/>
    <property type="match status" value="22"/>
</dbReference>
<keyword evidence="8 26" id="KW-0812">Transmembrane</keyword>
<sequence>MATTMILSWMVMMGLHMQLDAELELRLTEGPDRCAGNVEIDYFGMNAKVCGFQWDMNDAQVVCRQLGCGSPVSVMDYFSSSDSYPWYQRTAVACDGSETSLLFCPSDYVSSECQHGTASVICSDSEFRVQNELELRLTDGPNRCAGNVEIDYFGMNTKVCGFQWDMEDAQVVCRQLGCGSPVSVMDYFPLSDSYPWYQRTAVACDGSETSLLFCPSDYVSSECQHGAASVICSAAITTTRPYPTTTPGRTDTTTVDFQGTVPPGVSLSLVNGRNRCEGRIELYQYGNRGTVCDDGWDLSDAQVVCRQLGCGYAVSAVGSTYFGEGSGSIYLDDVQCTGSESSLFECRSSGWGVHNCGHSEDAGVICSGSVGVSLSLVNGRNRCEGRIELYQNGNRGTVCDDGWDLSDAQVVCRQLGCGYAVSAVGSAYFGQGSGSIYLDDVQCTGSESSLFECRSSGWGVHNCGHSEDAGVICSGSVSLSLVNGRNRCEGRIELYQYGSRGTVCDDGWDLSDAQVVCRQLGCGYAVSAVGSTYFGEGSGSIYLDDVQCTGSESSLFECRSSGWGVHNCGHSEDAGVICSAAGTTTSPYPTTTPAFPMFSFSPAFPGVSLSLVNGRNRCEGRIELYQYGSRGTVCDDGWDLSDAQVVCRQLGCGYAVSAVGSTYFGEGSGSIYLDDVQCTGTAGTTTSPYPTTTPAAITTTRPYPTTTPGRTDTTTVDFQGTVPPGVSLSLVNGRNRCEGRIELYQYGSRGTVCDDGWDLSDAQVVCRQLGCGYAVSAVGSTYFGEGSGSIYLDDVQCTGSESSLFECRSSGWGVHNCGHSEDAGVICSAAGTTTSPYPTTTPGRTDTTTVDFQGTVPPGVSLSLVNGRNRCEGRIELYQYGNRGTVCDDGWDLSDAQVVCRQLGCGYAVSAVGSTYFGEGSGSIYLDDVQCTGSESSLFECRSSGWGVHNCGHSEDAGVICSAAGTTTSPYPTTTPDWTDTTTVGFQGTVPPGVSLSLVNGRNRCEGRIELYQNGNRGTVCDDGWDFNDAQVVCRQLGCGYAVSAFGSAYFGQGSGSIYLDDVQCTGNESSLFECRSSGWGVHNCAHSEDAGVLCSGSVSLSLVNGRNRCEGRIEIYQNGSRGTVCDDGWDLSDAQVVCRQLGCGYAVSAVGSAYFGQGSGSIYLDDVQCTGSESSLFECSSSGWGVHNCGHSEDAGVICSAAVTTTNPTPTTTPGGSLSLVNGRNRCEGRIEIYQNGSRGTVCDDGWDLNDAQVVCRQLGCGYAVSAFGSAYFGQGSGSIYLDDVQCTGNESSLFECRSSGWGVHNCAHSEDAGVLCSAAITTTTTPSPATPGVSLSLVNGSNRCEGRIEIYQNGSWGTVCDDSWDLNDAQVVCRQLGCGYAVSAVGNAYFGEGSGSIYLDDVQCTGNESSLFQCSSSGWGVHNCRHYEDAGVICSAAVTTTNPTPTTTPGARVPAAFPTFSFSSAFLGVSLSLVNGSNRCEGRIEIYHYGSWGTVCDDGWDLSDAQVVCRQLGCGYAVSAFGSAYFGQGSGSIYLDDVQCTGNESSLFECRSSGWGVHNCGHYEDAGVICSGTGLRLLNGRHRCEGRVELYYEGQWGTVCDDLWDLSDAQVVCRQQGCGQAISAPGSAYFGQGSGNILLDDLQCEGNEPALWHCRHRGWGRHNCNHYEDAGVVCSGAHLRLAGGRHGCEGRVEVWDGRSWGTVCDDYWDLSEAQVVCRQLGCGPAIAAPGNARFGAGSGHILLDNLRCHGYEASLLLCGHNGWGVHNCAHSEDAGVICAGRGAAPQFSLRLVNGQNRCQGRVEVLYNGVWGTICDDSWDRRDADVVCGQLGCGRATAAVGEALFGEGTGEILLDEVQCQGNEAFLWQCSHDGWFANDCFHQEDAGVICADLSLRLVNGRNRCEGRVEVYYQGSWGTVCDDSWDLKDAEVVCSQLGCGRALSAPGNANFSQGSGEILLDDVQCKGNEAYLWECPSRGWSVHNCIHVEDASVVCSGVFKLSVRLVNGWNQCEGRVEILYRGTWGTICEDSWDINDADVVCNQQACGHAVSSSGNVTFTHGPRYIVMDDVQCRGDENYLWQCSHRGWYREKCDSRHDASVICSASTGTEIPEVSLRLINGRNRCEGRVEVYYKGSWGTVCDDFWDFNDAEVVCRQLGCGEALSALGNAYFSPGLGDILLDDVQCLGSESYLWECSHRGWSTHNCGHKEDAGVRCSGTFGTLRLENGDNRCEGRVEIFYKGQWGTVCDDFWDINDAQVICRQLGCGEPMSAPGAAQFGEGSGVIFLDDVQCKGNEFYLWECSHNGWSRHNCGHNEDASVVCSDPPQLRLASGGDRCAGRVEVYHEGEWGTVCDDYFNMNSANVVCRQLGCGYAVSVYGWSYFGPGKGNILLDDVQCTGTESYLWDCPHAGWNKNDCGHNEDVGVICSDASAQSLQLADGDSRCSGRVELYYNGSWGTVCDDGWDLGDAEVVCRQLGCGEALLAVPEAQFGQCSGNILLDEVQCRGGESSLWECSHSGIAVHNWQPKEDTSVICAVTLTCLPNYMRAIIRRSYLNSRGYLARNVHLQDPRCRPVITNFHATFRIPYNGCGTRRLITRGAITYSNTVEGTMSGNLYSRNRNSLLNLACRIYSNPGFKALPSIRESPYQQTPSGRFVVKFAFYDSPSFSNVVRSPPYYVLPNRDLFVRATLYGAEPNLMLFADTCVVSPNPYDFTTVASDIIRNGFLYNAHYCAPRCGASLTDLNKSLKIDLNSNANCVWQIQRNENQTIRLIFSYFKFSPSSSCETESINVYDGPSSNSPLLGQVCNNTDAVPMFESSSNSLTFLIKTNSVAFARNFFVFYYFFSPEKTHCGGSLTGPNGTFISPNYPSSYPPFTYCVWNIQTAKKSKINLEFKDLFLELDQNCQFDFLAVYDGLTTNTGLIGKACGVSRPTFQSSSNSMTVVLSTDYANSYRGFSARYTSILPDPPEPDTSLTCSSDRLEIVLSKDYLDSLGYNETHLYLIDPTCRPISTDPVIFSFPLSSCGTIKKDEGHRITYTNIITLSETNTIITRKKRVQIVAKCIMENNSTVEVIYVTENNLIKNTTSVGRYNVSMSFYDSDSFSNPVLQSPYYVELNQTLFAQVSLHSTDPDLLVFVDTCVASPRPDFGSVTYDLIRSGCNKDDTVVTYPPIEHYGRFKFNAFKFLRSFSSVYLQCDVLICDSTTNSRCTEGCISRQKRDASSYTWKAKTVVGPIRLKRGLRAADHSGTLTKTDAEETSNLQGKSFYILSFVALISNVIIVVAAILKYYRRQPAYGYQKIQSSY</sequence>
<feature type="disulfide bond" evidence="24">
    <location>
        <begin position="2363"/>
        <end position="2424"/>
    </location>
</feature>
<feature type="disulfide bond" evidence="24">
    <location>
        <begin position="1498"/>
        <end position="1562"/>
    </location>
</feature>
<feature type="domain" description="SRCR" evidence="29">
    <location>
        <begin position="1791"/>
        <end position="1891"/>
    </location>
</feature>
<feature type="signal peptide" evidence="27">
    <location>
        <begin position="1"/>
        <end position="21"/>
    </location>
</feature>
<evidence type="ECO:0000256" key="5">
    <source>
        <dbReference type="ARBA" id="ARBA00022448"/>
    </source>
</evidence>
<feature type="disulfide bond" evidence="24">
    <location>
        <begin position="900"/>
        <end position="961"/>
    </location>
</feature>
<feature type="domain" description="SRCR" evidence="29">
    <location>
        <begin position="862"/>
        <end position="962"/>
    </location>
</feature>
<dbReference type="InterPro" id="IPR042235">
    <property type="entry name" value="ZP-C_dom"/>
</dbReference>
<evidence type="ECO:0000256" key="27">
    <source>
        <dbReference type="SAM" id="SignalP"/>
    </source>
</evidence>
<dbReference type="GeneID" id="116491360"/>
<feature type="disulfide bond" evidence="24">
    <location>
        <begin position="2394"/>
        <end position="2404"/>
    </location>
</feature>
<feature type="disulfide bond" evidence="24">
    <location>
        <begin position="1375"/>
        <end position="1436"/>
    </location>
</feature>
<feature type="domain" description="CUB" evidence="28">
    <location>
        <begin position="2847"/>
        <end position="2958"/>
    </location>
</feature>
<feature type="disulfide bond" evidence="24">
    <location>
        <begin position="1750"/>
        <end position="1760"/>
    </location>
</feature>
<feature type="disulfide bond" evidence="24">
    <location>
        <begin position="1170"/>
        <end position="1180"/>
    </location>
</feature>
<evidence type="ECO:0000256" key="6">
    <source>
        <dbReference type="ARBA" id="ARBA00022473"/>
    </source>
</evidence>
<evidence type="ECO:0000256" key="13">
    <source>
        <dbReference type="ARBA" id="ARBA00023136"/>
    </source>
</evidence>
<evidence type="ECO:0000256" key="9">
    <source>
        <dbReference type="ARBA" id="ARBA00022729"/>
    </source>
</evidence>
<feature type="disulfide bond" evidence="24">
    <location>
        <begin position="292"/>
        <end position="356"/>
    </location>
</feature>
<feature type="disulfide bond" evidence="24">
    <location>
        <begin position="1288"/>
        <end position="1298"/>
    </location>
</feature>
<feature type="disulfide bond" evidence="24">
    <location>
        <begin position="1706"/>
        <end position="1770"/>
    </location>
</feature>
<comment type="function">
    <text evidence="21">Binds to extracellular matrix proteins. Binds to pathogen-associated molecular patterns (PAMPs) present on the cell walls of Gram-positive and Gram-negative bacteria and fungi, behaving as a pattern recognition receptor (PRR). Induces bacterial and fungal aggregation and subsequent inhibition of PAMP-induced cytokine release. Does not possess intrinsic bactericidal activity. May play a role in the innate defense and homeostasis of certain epithelial surfaces.</text>
</comment>
<protein>
    <recommendedName>
        <fullName evidence="19">Scavenger receptor cysteine-rich domain-containing protein DMBT1</fullName>
    </recommendedName>
    <alternativeName>
        <fullName evidence="20">Deleted in malignant brain tumors 1 protein</fullName>
    </alternativeName>
    <alternativeName>
        <fullName evidence="18">Hensin</fullName>
    </alternativeName>
    <alternativeName>
        <fullName evidence="23">Soluble scavenger receptor cysteine-rich domain-containing protein SSC5D</fullName>
    </alternativeName>
</protein>
<dbReference type="FunFam" id="3.10.250.10:FF:000004">
    <property type="entry name" value="Scavenger receptor cysteine-rich type 1 protein M130"/>
    <property type="match status" value="1"/>
</dbReference>
<dbReference type="GO" id="GO:0015031">
    <property type="term" value="P:protein transport"/>
    <property type="evidence" value="ECO:0007669"/>
    <property type="project" value="UniProtKB-KW"/>
</dbReference>
<keyword evidence="10" id="KW-0677">Repeat</keyword>
<keyword evidence="13 26" id="KW-0472">Membrane</keyword>
<dbReference type="FunFam" id="3.10.250.10:FF:000016">
    <property type="entry name" value="Scavenger receptor cysteine-rich protein type 12"/>
    <property type="match status" value="1"/>
</dbReference>
<keyword evidence="16" id="KW-0325">Glycoprotein</keyword>
<feature type="domain" description="SRCR" evidence="29">
    <location>
        <begin position="479"/>
        <end position="579"/>
    </location>
</feature>
<feature type="disulfide bond" evidence="24">
    <location>
        <begin position="2183"/>
        <end position="2193"/>
    </location>
</feature>
<evidence type="ECO:0000256" key="18">
    <source>
        <dbReference type="ARBA" id="ARBA00030560"/>
    </source>
</evidence>
<feature type="disulfide bond" evidence="24">
    <location>
        <begin position="797"/>
        <end position="807"/>
    </location>
</feature>
<dbReference type="InterPro" id="IPR001190">
    <property type="entry name" value="SRCR"/>
</dbReference>
<dbReference type="Pfam" id="PF00530">
    <property type="entry name" value="SRCR"/>
    <property type="match status" value="22"/>
</dbReference>
<feature type="domain" description="SRCR" evidence="29">
    <location>
        <begin position="1337"/>
        <end position="1437"/>
    </location>
</feature>
<feature type="disulfide bond" evidence="24">
    <location>
        <begin position="2139"/>
        <end position="2203"/>
    </location>
</feature>
<feature type="disulfide bond" evidence="24">
    <location>
        <begin position="1244"/>
        <end position="1308"/>
    </location>
</feature>
<feature type="disulfide bond" evidence="24">
    <location>
        <begin position="399"/>
        <end position="463"/>
    </location>
</feature>
<dbReference type="FunFam" id="3.10.250.10:FF:000007">
    <property type="entry name" value="Soluble scavenger receptor cysteine-rich domain-containing protein SSC5D"/>
    <property type="match status" value="1"/>
</dbReference>
<dbReference type="SUPFAM" id="SSF49854">
    <property type="entry name" value="Spermadhesin, CUB domain"/>
    <property type="match status" value="2"/>
</dbReference>
<dbReference type="Pfam" id="PF23344">
    <property type="entry name" value="ZP-N"/>
    <property type="match status" value="2"/>
</dbReference>
<feature type="disulfide bond" evidence="24">
    <location>
        <begin position="2027"/>
        <end position="2091"/>
    </location>
</feature>
<dbReference type="Gene3D" id="2.60.40.3210">
    <property type="entry name" value="Zona pellucida, ZP-N domain"/>
    <property type="match status" value="2"/>
</dbReference>
<evidence type="ECO:0000259" key="28">
    <source>
        <dbReference type="PROSITE" id="PS01180"/>
    </source>
</evidence>
<gene>
    <name evidence="32" type="primary">LOC116491360</name>
</gene>
<feature type="disulfide bond" evidence="24">
    <location>
        <begin position="1829"/>
        <end position="1890"/>
    </location>
</feature>
<accession>A0A6J3D6T6</accession>
<dbReference type="GO" id="GO:0030133">
    <property type="term" value="C:transport vesicle"/>
    <property type="evidence" value="ECO:0007669"/>
    <property type="project" value="UniProtKB-SubCell"/>
</dbReference>
<evidence type="ECO:0000313" key="32">
    <source>
        <dbReference type="RefSeq" id="XP_032047131.1"/>
    </source>
</evidence>
<evidence type="ECO:0000256" key="21">
    <source>
        <dbReference type="ARBA" id="ARBA00058074"/>
    </source>
</evidence>
<feature type="disulfide bond" evidence="24">
    <location>
        <begin position="2245"/>
        <end position="2309"/>
    </location>
</feature>
<keyword evidence="14 24" id="KW-1015">Disulfide bond</keyword>
<keyword evidence="12 26" id="KW-1133">Transmembrane helix</keyword>
<dbReference type="FunFam" id="2.60.120.290:FF:000005">
    <property type="entry name" value="Procollagen C-endopeptidase enhancer 1"/>
    <property type="match status" value="1"/>
</dbReference>
<feature type="disulfide bond" evidence="24">
    <location>
        <begin position="1139"/>
        <end position="1200"/>
    </location>
</feature>
<dbReference type="SMART" id="SM00042">
    <property type="entry name" value="CUB"/>
    <property type="match status" value="2"/>
</dbReference>
<evidence type="ECO:0000256" key="7">
    <source>
        <dbReference type="ARBA" id="ARBA00022525"/>
    </source>
</evidence>
<feature type="disulfide bond" evidence="24">
    <location>
        <begin position="1646"/>
        <end position="1656"/>
    </location>
</feature>
<feature type="disulfide bond" evidence="24">
    <location>
        <begin position="94"/>
        <end position="104"/>
    </location>
</feature>
<evidence type="ECO:0000256" key="11">
    <source>
        <dbReference type="ARBA" id="ARBA00022927"/>
    </source>
</evidence>
<feature type="disulfide bond" evidence="24">
    <location>
        <begin position="305"/>
        <end position="366"/>
    </location>
</feature>
<feature type="disulfide bond" evidence="24">
    <location>
        <begin position="412"/>
        <end position="473"/>
    </location>
</feature>
<feature type="disulfide bond" evidence="24">
    <location>
        <begin position="1719"/>
        <end position="1780"/>
    </location>
</feature>
<feature type="domain" description="SRCR" evidence="29">
    <location>
        <begin position="374"/>
        <end position="474"/>
    </location>
</feature>
<feature type="disulfide bond" evidence="24">
    <location>
        <begin position="2152"/>
        <end position="2213"/>
    </location>
</feature>
<proteinExistence type="inferred from homology"/>
<feature type="disulfide bond" evidence="24">
    <location>
        <begin position="1034"/>
        <end position="1095"/>
    </location>
</feature>
<evidence type="ECO:0000256" key="25">
    <source>
        <dbReference type="SAM" id="MobiDB-lite"/>
    </source>
</evidence>
<feature type="disulfide bond" evidence="24">
    <location>
        <begin position="931"/>
        <end position="941"/>
    </location>
</feature>
<comment type="subunit">
    <text evidence="22">Interacts with LGALS1 and laminin.</text>
</comment>
<keyword evidence="15" id="KW-0675">Receptor</keyword>
<feature type="disulfide bond" evidence="24">
    <location>
        <begin position="1602"/>
        <end position="1666"/>
    </location>
</feature>
<feature type="disulfide bond" evidence="24">
    <location>
        <begin position="887"/>
        <end position="951"/>
    </location>
</feature>
<dbReference type="RefSeq" id="XP_032047131.1">
    <property type="nucleotide sequence ID" value="XM_032191240.1"/>
</dbReference>
<evidence type="ECO:0000256" key="23">
    <source>
        <dbReference type="ARBA" id="ARBA00069168"/>
    </source>
</evidence>
<dbReference type="PRINTS" id="PR00258">
    <property type="entry name" value="SPERACTRCPTR"/>
</dbReference>
<dbReference type="PANTHER" id="PTHR19331">
    <property type="entry name" value="SCAVENGER RECEPTOR DOMAIN-CONTAINING"/>
    <property type="match status" value="1"/>
</dbReference>
<organism evidence="31 32">
    <name type="scientific">Aythya fuligula</name>
    <name type="common">Tufted duck</name>
    <name type="synonym">Anas fuligula</name>
    <dbReference type="NCBI Taxonomy" id="219594"/>
    <lineage>
        <taxon>Eukaryota</taxon>
        <taxon>Metazoa</taxon>
        <taxon>Chordata</taxon>
        <taxon>Craniata</taxon>
        <taxon>Vertebrata</taxon>
        <taxon>Euteleostomi</taxon>
        <taxon>Archelosauria</taxon>
        <taxon>Archosauria</taxon>
        <taxon>Dinosauria</taxon>
        <taxon>Saurischia</taxon>
        <taxon>Theropoda</taxon>
        <taxon>Coelurosauria</taxon>
        <taxon>Aves</taxon>
        <taxon>Neognathae</taxon>
        <taxon>Galloanserae</taxon>
        <taxon>Anseriformes</taxon>
        <taxon>Anatidae</taxon>
        <taxon>Aythyinae</taxon>
        <taxon>Aythya</taxon>
    </lineage>
</organism>
<evidence type="ECO:0000313" key="31">
    <source>
        <dbReference type="Proteomes" id="UP000504639"/>
    </source>
</evidence>
<feature type="disulfide bond" evidence="24">
    <location>
        <begin position="1860"/>
        <end position="1870"/>
    </location>
</feature>
<evidence type="ECO:0000256" key="24">
    <source>
        <dbReference type="PROSITE-ProRule" id="PRU00196"/>
    </source>
</evidence>
<feature type="domain" description="SRCR" evidence="29">
    <location>
        <begin position="1895"/>
        <end position="1995"/>
    </location>
</feature>
<feature type="region of interest" description="Disordered" evidence="25">
    <location>
        <begin position="684"/>
        <end position="712"/>
    </location>
</feature>
<feature type="disulfide bond" evidence="24">
    <location>
        <begin position="2501"/>
        <end position="2511"/>
    </location>
</feature>
<feature type="domain" description="SRCR" evidence="29">
    <location>
        <begin position="2220"/>
        <end position="2320"/>
    </location>
</feature>
<evidence type="ECO:0000259" key="29">
    <source>
        <dbReference type="PROSITE" id="PS50287"/>
    </source>
</evidence>
<feature type="disulfide bond" evidence="24">
    <location>
        <begin position="1511"/>
        <end position="1572"/>
    </location>
</feature>
<dbReference type="SMART" id="SM00241">
    <property type="entry name" value="ZP"/>
    <property type="match status" value="2"/>
</dbReference>
<feature type="domain" description="SRCR" evidence="29">
    <location>
        <begin position="2325"/>
        <end position="2425"/>
    </location>
</feature>
<dbReference type="FunFam" id="3.10.250.10:FF:000009">
    <property type="entry name" value="WC1"/>
    <property type="match status" value="1"/>
</dbReference>
<dbReference type="InterPro" id="IPR055356">
    <property type="entry name" value="ZP-N"/>
</dbReference>
<evidence type="ECO:0000259" key="30">
    <source>
        <dbReference type="PROSITE" id="PS51034"/>
    </source>
</evidence>
<feature type="disulfide bond" evidence="24">
    <location>
        <begin position="1406"/>
        <end position="1416"/>
    </location>
</feature>
<evidence type="ECO:0000256" key="26">
    <source>
        <dbReference type="SAM" id="Phobius"/>
    </source>
</evidence>
<feature type="disulfide bond" evidence="24">
    <location>
        <begin position="1362"/>
        <end position="1426"/>
    </location>
</feature>
<feature type="domain" description="SRCR" evidence="29">
    <location>
        <begin position="1577"/>
        <end position="1677"/>
    </location>
</feature>
<feature type="disulfide bond" evidence="24">
    <location>
        <begin position="2071"/>
        <end position="2081"/>
    </location>
</feature>
<dbReference type="KEGG" id="aful:116491360"/>
<dbReference type="FunFam" id="2.60.40.4100:FF:000005">
    <property type="entry name" value="Deleted in malignant brain tumors 1"/>
    <property type="match status" value="1"/>
</dbReference>
<feature type="domain" description="CUB" evidence="28">
    <location>
        <begin position="2732"/>
        <end position="2840"/>
    </location>
</feature>
<feature type="disulfide bond" evidence="24">
    <location>
        <begin position="1933"/>
        <end position="1994"/>
    </location>
</feature>